<sequence>PIIGISDNRIDERKDSVNPSAYWIYQCRGKEFSALQKARLLTPPIRSVTTNYCIEAHAELRCYRHTFYMWLADSNPSPHDFWVGFYKFFFLKLISFPVLHCLIFIDMKYSAFRRHIGYLAFSHWTQSLN</sequence>
<protein>
    <submittedName>
        <fullName evidence="2">Uncharacterized protein</fullName>
    </submittedName>
</protein>
<evidence type="ECO:0000313" key="3">
    <source>
        <dbReference type="Proteomes" id="UP000054776"/>
    </source>
</evidence>
<feature type="non-terminal residue" evidence="2">
    <location>
        <position position="1"/>
    </location>
</feature>
<proteinExistence type="predicted"/>
<keyword evidence="1" id="KW-0472">Membrane</keyword>
<keyword evidence="3" id="KW-1185">Reference proteome</keyword>
<dbReference type="OrthoDB" id="5938300at2759"/>
<dbReference type="EMBL" id="JYDH01000710">
    <property type="protein sequence ID" value="KRY25822.1"/>
    <property type="molecule type" value="Genomic_DNA"/>
</dbReference>
<dbReference type="AlphaFoldDB" id="A0A0V1AMC4"/>
<keyword evidence="1" id="KW-0812">Transmembrane</keyword>
<evidence type="ECO:0000313" key="2">
    <source>
        <dbReference type="EMBL" id="KRY25822.1"/>
    </source>
</evidence>
<organism evidence="2 3">
    <name type="scientific">Trichinella spiralis</name>
    <name type="common">Trichina worm</name>
    <dbReference type="NCBI Taxonomy" id="6334"/>
    <lineage>
        <taxon>Eukaryota</taxon>
        <taxon>Metazoa</taxon>
        <taxon>Ecdysozoa</taxon>
        <taxon>Nematoda</taxon>
        <taxon>Enoplea</taxon>
        <taxon>Dorylaimia</taxon>
        <taxon>Trichinellida</taxon>
        <taxon>Trichinellidae</taxon>
        <taxon>Trichinella</taxon>
    </lineage>
</organism>
<comment type="caution">
    <text evidence="2">The sequence shown here is derived from an EMBL/GenBank/DDBJ whole genome shotgun (WGS) entry which is preliminary data.</text>
</comment>
<reference evidence="2 3" key="1">
    <citation type="submission" date="2015-01" db="EMBL/GenBank/DDBJ databases">
        <title>Evolution of Trichinella species and genotypes.</title>
        <authorList>
            <person name="Korhonen P.K."/>
            <person name="Edoardo P."/>
            <person name="Giuseppe L.R."/>
            <person name="Gasser R.B."/>
        </authorList>
    </citation>
    <scope>NUCLEOTIDE SEQUENCE [LARGE SCALE GENOMIC DNA]</scope>
    <source>
        <strain evidence="2">ISS3</strain>
    </source>
</reference>
<gene>
    <name evidence="2" type="ORF">T01_5009</name>
</gene>
<name>A0A0V1AMC4_TRISP</name>
<evidence type="ECO:0000256" key="1">
    <source>
        <dbReference type="SAM" id="Phobius"/>
    </source>
</evidence>
<keyword evidence="1" id="KW-1133">Transmembrane helix</keyword>
<dbReference type="InParanoid" id="A0A0V1AMC4"/>
<accession>A0A0V1AMC4</accession>
<feature type="transmembrane region" description="Helical" evidence="1">
    <location>
        <begin position="85"/>
        <end position="105"/>
    </location>
</feature>
<dbReference type="Proteomes" id="UP000054776">
    <property type="component" value="Unassembled WGS sequence"/>
</dbReference>